<name>A0A1G5I740_9RHOB</name>
<dbReference type="Proteomes" id="UP000199502">
    <property type="component" value="Unassembled WGS sequence"/>
</dbReference>
<keyword evidence="7 9" id="KW-0408">Iron</keyword>
<dbReference type="InterPro" id="IPR009056">
    <property type="entry name" value="Cyt_c-like_dom"/>
</dbReference>
<feature type="repeat" description="WD" evidence="8">
    <location>
        <begin position="63"/>
        <end position="92"/>
    </location>
</feature>
<dbReference type="PANTHER" id="PTHR19848">
    <property type="entry name" value="WD40 REPEAT PROTEIN"/>
    <property type="match status" value="1"/>
</dbReference>
<sequence length="411" mass="42645">MRARLAAISAALLLALPASGQELAGHAGPVSALAAAPDALISGGFDGRTIQWDRSGATARRILRFHDGNVTAVATTGDGFVSAGQDGRIALWREGQDDPVRATERAASPVSALAAADTQIVAGFFDGSLMRIDPATNEAVTQPGHEGRVAGLAILPGGDLVSVGADLRFVRWHADGSLASRMSLPELPNGLARAGDILAVVSADGVLRLHSPEGELLPDRFLSNRPLVAVAAAQDRVAAADVDGTVWLLDLPFLVPRAEIQTGHGPVWALAMAGDALFSAGADGVIRQWSARDGAALGAPVAAVPPAPEDASRGAEVYRACAVCHSLAPGDHSRAGPSLHGVFGRPIASAEGYAFSEALRNLDIVWTPETVAELFTHGPDAYTPGSRMPNQRVTDPADRQALVEYIARHSR</sequence>
<feature type="signal peptide" evidence="10">
    <location>
        <begin position="1"/>
        <end position="20"/>
    </location>
</feature>
<organism evidence="12 13">
    <name type="scientific">Paracoccus tibetensis</name>
    <dbReference type="NCBI Taxonomy" id="336292"/>
    <lineage>
        <taxon>Bacteria</taxon>
        <taxon>Pseudomonadati</taxon>
        <taxon>Pseudomonadota</taxon>
        <taxon>Alphaproteobacteria</taxon>
        <taxon>Rhodobacterales</taxon>
        <taxon>Paracoccaceae</taxon>
        <taxon>Paracoccus</taxon>
    </lineage>
</organism>
<dbReference type="InterPro" id="IPR036909">
    <property type="entry name" value="Cyt_c-like_dom_sf"/>
</dbReference>
<dbReference type="Gene3D" id="1.10.760.10">
    <property type="entry name" value="Cytochrome c-like domain"/>
    <property type="match status" value="1"/>
</dbReference>
<dbReference type="Pfam" id="PF00400">
    <property type="entry name" value="WD40"/>
    <property type="match status" value="3"/>
</dbReference>
<feature type="repeat" description="WD" evidence="8">
    <location>
        <begin position="23"/>
        <end position="53"/>
    </location>
</feature>
<evidence type="ECO:0000256" key="9">
    <source>
        <dbReference type="PROSITE-ProRule" id="PRU00433"/>
    </source>
</evidence>
<dbReference type="RefSeq" id="WP_090744810.1">
    <property type="nucleotide sequence ID" value="NZ_FMVT01000008.1"/>
</dbReference>
<dbReference type="SUPFAM" id="SSF46626">
    <property type="entry name" value="Cytochrome c"/>
    <property type="match status" value="1"/>
</dbReference>
<dbReference type="InterPro" id="IPR015943">
    <property type="entry name" value="WD40/YVTN_repeat-like_dom_sf"/>
</dbReference>
<dbReference type="AlphaFoldDB" id="A0A1G5I740"/>
<proteinExistence type="predicted"/>
<protein>
    <submittedName>
        <fullName evidence="12">Cytochrome c</fullName>
    </submittedName>
</protein>
<dbReference type="PRINTS" id="PR00604">
    <property type="entry name" value="CYTCHRMECIAB"/>
</dbReference>
<evidence type="ECO:0000256" key="6">
    <source>
        <dbReference type="ARBA" id="ARBA00022982"/>
    </source>
</evidence>
<dbReference type="Pfam" id="PF00034">
    <property type="entry name" value="Cytochrom_C"/>
    <property type="match status" value="1"/>
</dbReference>
<keyword evidence="2 8" id="KW-0853">WD repeat</keyword>
<evidence type="ECO:0000256" key="7">
    <source>
        <dbReference type="ARBA" id="ARBA00023004"/>
    </source>
</evidence>
<evidence type="ECO:0000256" key="3">
    <source>
        <dbReference type="ARBA" id="ARBA00022617"/>
    </source>
</evidence>
<dbReference type="PROSITE" id="PS50082">
    <property type="entry name" value="WD_REPEATS_2"/>
    <property type="match status" value="2"/>
</dbReference>
<dbReference type="GO" id="GO:0020037">
    <property type="term" value="F:heme binding"/>
    <property type="evidence" value="ECO:0007669"/>
    <property type="project" value="InterPro"/>
</dbReference>
<dbReference type="InterPro" id="IPR002327">
    <property type="entry name" value="Cyt_c_1A/1B"/>
</dbReference>
<dbReference type="SUPFAM" id="SSF50998">
    <property type="entry name" value="Quinoprotein alcohol dehydrogenase-like"/>
    <property type="match status" value="1"/>
</dbReference>
<evidence type="ECO:0000313" key="13">
    <source>
        <dbReference type="Proteomes" id="UP000199502"/>
    </source>
</evidence>
<feature type="domain" description="Cytochrome c" evidence="11">
    <location>
        <begin position="309"/>
        <end position="410"/>
    </location>
</feature>
<dbReference type="InterPro" id="IPR001680">
    <property type="entry name" value="WD40_rpt"/>
</dbReference>
<keyword evidence="6" id="KW-0249">Electron transport</keyword>
<dbReference type="EMBL" id="FMVT01000008">
    <property type="protein sequence ID" value="SCY71794.1"/>
    <property type="molecule type" value="Genomic_DNA"/>
</dbReference>
<dbReference type="InterPro" id="IPR011047">
    <property type="entry name" value="Quinoprotein_ADH-like_sf"/>
</dbReference>
<keyword evidence="4 9" id="KW-0479">Metal-binding</keyword>
<keyword evidence="10" id="KW-0732">Signal</keyword>
<accession>A0A1G5I740</accession>
<evidence type="ECO:0000256" key="5">
    <source>
        <dbReference type="ARBA" id="ARBA00022737"/>
    </source>
</evidence>
<keyword evidence="3 9" id="KW-0349">Heme</keyword>
<feature type="chain" id="PRO_5011465934" evidence="10">
    <location>
        <begin position="21"/>
        <end position="411"/>
    </location>
</feature>
<dbReference type="PANTHER" id="PTHR19848:SF7">
    <property type="entry name" value="F-BOX AND WD-40 DOMAIN PROTEIN 7"/>
    <property type="match status" value="1"/>
</dbReference>
<evidence type="ECO:0000256" key="2">
    <source>
        <dbReference type="ARBA" id="ARBA00022574"/>
    </source>
</evidence>
<evidence type="ECO:0000256" key="4">
    <source>
        <dbReference type="ARBA" id="ARBA00022723"/>
    </source>
</evidence>
<reference evidence="12 13" key="1">
    <citation type="submission" date="2016-10" db="EMBL/GenBank/DDBJ databases">
        <authorList>
            <person name="de Groot N.N."/>
        </authorList>
    </citation>
    <scope>NUCLEOTIDE SEQUENCE [LARGE SCALE GENOMIC DNA]</scope>
    <source>
        <strain evidence="12 13">CGMCC 1.8925</strain>
    </source>
</reference>
<evidence type="ECO:0000256" key="8">
    <source>
        <dbReference type="PROSITE-ProRule" id="PRU00221"/>
    </source>
</evidence>
<dbReference type="GO" id="GO:0046872">
    <property type="term" value="F:metal ion binding"/>
    <property type="evidence" value="ECO:0007669"/>
    <property type="project" value="UniProtKB-KW"/>
</dbReference>
<gene>
    <name evidence="12" type="ORF">SAMN05660710_02472</name>
</gene>
<evidence type="ECO:0000256" key="10">
    <source>
        <dbReference type="SAM" id="SignalP"/>
    </source>
</evidence>
<evidence type="ECO:0000256" key="1">
    <source>
        <dbReference type="ARBA" id="ARBA00022448"/>
    </source>
</evidence>
<keyword evidence="1" id="KW-0813">Transport</keyword>
<dbReference type="OrthoDB" id="9805828at2"/>
<evidence type="ECO:0000313" key="12">
    <source>
        <dbReference type="EMBL" id="SCY71794.1"/>
    </source>
</evidence>
<dbReference type="SMART" id="SM00320">
    <property type="entry name" value="WD40"/>
    <property type="match status" value="4"/>
</dbReference>
<dbReference type="STRING" id="336292.SAMN05660710_02472"/>
<keyword evidence="5" id="KW-0677">Repeat</keyword>
<dbReference type="Gene3D" id="2.130.10.10">
    <property type="entry name" value="YVTN repeat-like/Quinoprotein amine dehydrogenase"/>
    <property type="match status" value="2"/>
</dbReference>
<keyword evidence="13" id="KW-1185">Reference proteome</keyword>
<dbReference type="PROSITE" id="PS51007">
    <property type="entry name" value="CYTC"/>
    <property type="match status" value="1"/>
</dbReference>
<evidence type="ECO:0000259" key="11">
    <source>
        <dbReference type="PROSITE" id="PS51007"/>
    </source>
</evidence>
<dbReference type="GO" id="GO:0009055">
    <property type="term" value="F:electron transfer activity"/>
    <property type="evidence" value="ECO:0007669"/>
    <property type="project" value="InterPro"/>
</dbReference>